<name>A0A9P5XFL1_9AGAR</name>
<dbReference type="PROSITE" id="PS50888">
    <property type="entry name" value="BHLH"/>
    <property type="match status" value="1"/>
</dbReference>
<dbReference type="GO" id="GO:0005634">
    <property type="term" value="C:nucleus"/>
    <property type="evidence" value="ECO:0007669"/>
    <property type="project" value="UniProtKB-SubCell"/>
</dbReference>
<feature type="compositionally biased region" description="Low complexity" evidence="6">
    <location>
        <begin position="209"/>
        <end position="233"/>
    </location>
</feature>
<dbReference type="OrthoDB" id="5778525at2759"/>
<dbReference type="InterPro" id="IPR011598">
    <property type="entry name" value="bHLH_dom"/>
</dbReference>
<feature type="domain" description="BHLH" evidence="7">
    <location>
        <begin position="242"/>
        <end position="338"/>
    </location>
</feature>
<comment type="caution">
    <text evidence="8">The sequence shown here is derived from an EMBL/GenBank/DDBJ whole genome shotgun (WGS) entry which is preliminary data.</text>
</comment>
<feature type="compositionally biased region" description="Acidic residues" evidence="6">
    <location>
        <begin position="384"/>
        <end position="400"/>
    </location>
</feature>
<evidence type="ECO:0000256" key="3">
    <source>
        <dbReference type="ARBA" id="ARBA00023125"/>
    </source>
</evidence>
<accession>A0A9P5XFL1</accession>
<dbReference type="InterPro" id="IPR036638">
    <property type="entry name" value="HLH_DNA-bd_sf"/>
</dbReference>
<dbReference type="EMBL" id="MU151113">
    <property type="protein sequence ID" value="KAF9450064.1"/>
    <property type="molecule type" value="Genomic_DNA"/>
</dbReference>
<feature type="compositionally biased region" description="Basic and acidic residues" evidence="6">
    <location>
        <begin position="304"/>
        <end position="321"/>
    </location>
</feature>
<keyword evidence="2" id="KW-0805">Transcription regulation</keyword>
<dbReference type="SUPFAM" id="SSF47459">
    <property type="entry name" value="HLH, helix-loop-helix DNA-binding domain"/>
    <property type="match status" value="1"/>
</dbReference>
<dbReference type="InterPro" id="IPR052207">
    <property type="entry name" value="Max-like/E-box_TFs"/>
</dbReference>
<dbReference type="Gene3D" id="4.10.280.10">
    <property type="entry name" value="Helix-loop-helix DNA-binding domain"/>
    <property type="match status" value="1"/>
</dbReference>
<evidence type="ECO:0000256" key="1">
    <source>
        <dbReference type="ARBA" id="ARBA00004123"/>
    </source>
</evidence>
<keyword evidence="4" id="KW-0804">Transcription</keyword>
<proteinExistence type="predicted"/>
<dbReference type="GO" id="GO:0046983">
    <property type="term" value="F:protein dimerization activity"/>
    <property type="evidence" value="ECO:0007669"/>
    <property type="project" value="InterPro"/>
</dbReference>
<reference evidence="8" key="1">
    <citation type="submission" date="2020-11" db="EMBL/GenBank/DDBJ databases">
        <authorList>
            <consortium name="DOE Joint Genome Institute"/>
            <person name="Ahrendt S."/>
            <person name="Riley R."/>
            <person name="Andreopoulos W."/>
            <person name="Labutti K."/>
            <person name="Pangilinan J."/>
            <person name="Ruiz-Duenas F.J."/>
            <person name="Barrasa J.M."/>
            <person name="Sanchez-Garcia M."/>
            <person name="Camarero S."/>
            <person name="Miyauchi S."/>
            <person name="Serrano A."/>
            <person name="Linde D."/>
            <person name="Babiker R."/>
            <person name="Drula E."/>
            <person name="Ayuso-Fernandez I."/>
            <person name="Pacheco R."/>
            <person name="Padilla G."/>
            <person name="Ferreira P."/>
            <person name="Barriuso J."/>
            <person name="Kellner H."/>
            <person name="Castanera R."/>
            <person name="Alfaro M."/>
            <person name="Ramirez L."/>
            <person name="Pisabarro A.G."/>
            <person name="Kuo A."/>
            <person name="Tritt A."/>
            <person name="Lipzen A."/>
            <person name="He G."/>
            <person name="Yan M."/>
            <person name="Ng V."/>
            <person name="Cullen D."/>
            <person name="Martin F."/>
            <person name="Rosso M.-N."/>
            <person name="Henrissat B."/>
            <person name="Hibbett D."/>
            <person name="Martinez A.T."/>
            <person name="Grigoriev I.V."/>
        </authorList>
    </citation>
    <scope>NUCLEOTIDE SEQUENCE</scope>
    <source>
        <strain evidence="8">MF-IS2</strain>
    </source>
</reference>
<evidence type="ECO:0000256" key="5">
    <source>
        <dbReference type="ARBA" id="ARBA00023242"/>
    </source>
</evidence>
<gene>
    <name evidence="8" type="ORF">P691DRAFT_811205</name>
</gene>
<feature type="region of interest" description="Disordered" evidence="6">
    <location>
        <begin position="137"/>
        <end position="255"/>
    </location>
</feature>
<dbReference type="AlphaFoldDB" id="A0A9P5XFL1"/>
<dbReference type="Proteomes" id="UP000807342">
    <property type="component" value="Unassembled WGS sequence"/>
</dbReference>
<evidence type="ECO:0000256" key="2">
    <source>
        <dbReference type="ARBA" id="ARBA00023015"/>
    </source>
</evidence>
<feature type="compositionally biased region" description="Polar residues" evidence="6">
    <location>
        <begin position="184"/>
        <end position="194"/>
    </location>
</feature>
<evidence type="ECO:0000256" key="6">
    <source>
        <dbReference type="SAM" id="MobiDB-lite"/>
    </source>
</evidence>
<dbReference type="GO" id="GO:0000978">
    <property type="term" value="F:RNA polymerase II cis-regulatory region sequence-specific DNA binding"/>
    <property type="evidence" value="ECO:0007669"/>
    <property type="project" value="TreeGrafter"/>
</dbReference>
<comment type="subcellular location">
    <subcellularLocation>
        <location evidence="1">Nucleus</location>
    </subcellularLocation>
</comment>
<protein>
    <recommendedName>
        <fullName evidence="7">BHLH domain-containing protein</fullName>
    </recommendedName>
</protein>
<keyword evidence="5" id="KW-0539">Nucleus</keyword>
<keyword evidence="3" id="KW-0238">DNA-binding</keyword>
<evidence type="ECO:0000259" key="7">
    <source>
        <dbReference type="PROSITE" id="PS50888"/>
    </source>
</evidence>
<dbReference type="PANTHER" id="PTHR15741:SF27">
    <property type="entry name" value="TRANSCRIPTION FACTOR AP-4"/>
    <property type="match status" value="1"/>
</dbReference>
<feature type="region of interest" description="Disordered" evidence="6">
    <location>
        <begin position="374"/>
        <end position="400"/>
    </location>
</feature>
<sequence length="400" mass="43545">MALFTPAEANAFQNFLSAMDYQDLTASEWALFTGNGNAPSNDDLLASPQTSEALTKATKDLMALDTGRWDTHLQQEYTYTHNQPAQHSPYASAFSHRHTPYGRRETFPFLTNKSQSQQPTLTLPTQHADFQTHIASPIPTSATTTPATPQSPFSFSDLPSRPSPHRQDTQVHLGQPLLRHRPSSPGTKRSSPSGVSGAPQSAKRPRTSPPATSTSGSTSSNSASHLGSAAASAKQNLLSPSQKKANHIQSEQKRRANIRRGYEALCETVPALREAIKEEEEAEARLTISLGSSGKSSRSKRKKKDADAEKEKEKIDGRAGPRSENVVLSKTIDYINELLSERSTLFARLHRAKSTLPPGHSALVPVCAGEPLWEREWKGGEGQLDGDEDEENNDEGGDST</sequence>
<dbReference type="PANTHER" id="PTHR15741">
    <property type="entry name" value="BASIC HELIX-LOOP-HELIX ZIP TRANSCRIPTION FACTOR"/>
    <property type="match status" value="1"/>
</dbReference>
<evidence type="ECO:0000313" key="9">
    <source>
        <dbReference type="Proteomes" id="UP000807342"/>
    </source>
</evidence>
<feature type="compositionally biased region" description="Polar residues" evidence="6">
    <location>
        <begin position="234"/>
        <end position="249"/>
    </location>
</feature>
<dbReference type="GO" id="GO:0000981">
    <property type="term" value="F:DNA-binding transcription factor activity, RNA polymerase II-specific"/>
    <property type="evidence" value="ECO:0007669"/>
    <property type="project" value="TreeGrafter"/>
</dbReference>
<evidence type="ECO:0000256" key="4">
    <source>
        <dbReference type="ARBA" id="ARBA00023163"/>
    </source>
</evidence>
<feature type="region of interest" description="Disordered" evidence="6">
    <location>
        <begin position="287"/>
        <end position="321"/>
    </location>
</feature>
<keyword evidence="9" id="KW-1185">Reference proteome</keyword>
<evidence type="ECO:0000313" key="8">
    <source>
        <dbReference type="EMBL" id="KAF9450064.1"/>
    </source>
</evidence>
<organism evidence="8 9">
    <name type="scientific">Macrolepiota fuliginosa MF-IS2</name>
    <dbReference type="NCBI Taxonomy" id="1400762"/>
    <lineage>
        <taxon>Eukaryota</taxon>
        <taxon>Fungi</taxon>
        <taxon>Dikarya</taxon>
        <taxon>Basidiomycota</taxon>
        <taxon>Agaricomycotina</taxon>
        <taxon>Agaricomycetes</taxon>
        <taxon>Agaricomycetidae</taxon>
        <taxon>Agaricales</taxon>
        <taxon>Agaricineae</taxon>
        <taxon>Agaricaceae</taxon>
        <taxon>Macrolepiota</taxon>
    </lineage>
</organism>
<feature type="compositionally biased region" description="Low complexity" evidence="6">
    <location>
        <begin position="137"/>
        <end position="156"/>
    </location>
</feature>